<dbReference type="GeneID" id="68093405"/>
<feature type="coiled-coil region" evidence="2">
    <location>
        <begin position="487"/>
        <end position="521"/>
    </location>
</feature>
<dbReference type="AlphaFoldDB" id="A0AA88GYN3"/>
<feature type="region of interest" description="Disordered" evidence="3">
    <location>
        <begin position="837"/>
        <end position="889"/>
    </location>
</feature>
<organism evidence="4 5">
    <name type="scientific">Naegleria lovaniensis</name>
    <name type="common">Amoeba</name>
    <dbReference type="NCBI Taxonomy" id="51637"/>
    <lineage>
        <taxon>Eukaryota</taxon>
        <taxon>Discoba</taxon>
        <taxon>Heterolobosea</taxon>
        <taxon>Tetramitia</taxon>
        <taxon>Eutetramitia</taxon>
        <taxon>Vahlkampfiidae</taxon>
        <taxon>Naegleria</taxon>
    </lineage>
</organism>
<feature type="coiled-coil region" evidence="2">
    <location>
        <begin position="559"/>
        <end position="647"/>
    </location>
</feature>
<feature type="compositionally biased region" description="Low complexity" evidence="3">
    <location>
        <begin position="846"/>
        <end position="858"/>
    </location>
</feature>
<accession>A0AA88GYN3</accession>
<feature type="region of interest" description="Disordered" evidence="3">
    <location>
        <begin position="1"/>
        <end position="26"/>
    </location>
</feature>
<keyword evidence="1 2" id="KW-0175">Coiled coil</keyword>
<evidence type="ECO:0000256" key="2">
    <source>
        <dbReference type="SAM" id="Coils"/>
    </source>
</evidence>
<evidence type="ECO:0000313" key="5">
    <source>
        <dbReference type="Proteomes" id="UP000816034"/>
    </source>
</evidence>
<sequence>MKSDEKTRIASLMDEEAQKRKKALDQQRDEFDVRLASTNEIIARLNKELEALRQTEATLNGKVSNLSRDIQEKEDTSQRLSKAKQHLESQLESLNSTILSLKLDLNKKDEDIKSWEQEVEELKKLLKDAKDSHGMSQSALITQVEELEKQLKIKQTESKSLEQQLNSLRQSLTQNALSIDEKDKLITSLHSQLNDKEKIISDLKKKEHVLMHDIENMKIEHKNEKSFMEKKFSEEIDKLKRSYEDKIQQINKEQEESMTSMNKSSSQQLQELKQKLMVEFDAERKQLQSVIEQKKKEFEELSAKSKQELNQIQKQIEELAVSSQNNYKQLKKDMTDIIDQRDVEIATLKSQIQQMSRDSNTSLEELHSKLQEAGKREAQLNQKIELMTQKVLDEKLRVESLQKEIKDLENRLALTIEKGKEELRIAASNKVKELSELKFNMENQFDKRLSDELRNLRAELTDLFNGEKQRLIKELQENGQSERDSVEKTWQAKVDLLQKEISSLQKKISDLEAEILRKTEDIQLMLSNHNNSMEKSELDKIESLKSLERQKEMEKQALIESYEATITDLYREIKNKENEIQQKLDAIRQCNNQIQEGIGREQDLGRQMDKLKEEHKQNIQHLEGKHQQELDKAKQRELQSIENLTKENKLKMDELIKSHTEKLYELEETLKNKFLAERAQYLDKLDKKEAEFDDYVRKSLKDFNDMQNQMTEESKKRERQLIDEYKRKINDIIEENIKETQSLQLEFSRSQTLMEERSANLEQKIREWEFKYQNRESRPEDIETIKVLQQGLAEKEALLQKTIRDMKYYKMELVNKEEIYNKTFGRQPNIGVINPLGAKQTPSNMQPTTTQKKPTQTTSKLPPLDKGNIENSAPPATGLLFRSNSTYKK</sequence>
<evidence type="ECO:0000256" key="1">
    <source>
        <dbReference type="ARBA" id="ARBA00023054"/>
    </source>
</evidence>
<reference evidence="4 5" key="1">
    <citation type="journal article" date="2018" name="BMC Genomics">
        <title>The genome of Naegleria lovaniensis, the basis for a comparative approach to unravel pathogenicity factors of the human pathogenic amoeba N. fowleri.</title>
        <authorList>
            <person name="Liechti N."/>
            <person name="Schurch N."/>
            <person name="Bruggmann R."/>
            <person name="Wittwer M."/>
        </authorList>
    </citation>
    <scope>NUCLEOTIDE SEQUENCE [LARGE SCALE GENOMIC DNA]</scope>
    <source>
        <strain evidence="4 5">ATCC 30569</strain>
    </source>
</reference>
<protein>
    <submittedName>
        <fullName evidence="4">Uncharacterized protein</fullName>
    </submittedName>
</protein>
<dbReference type="EMBL" id="PYSW02000011">
    <property type="protein sequence ID" value="KAG2388099.1"/>
    <property type="molecule type" value="Genomic_DNA"/>
</dbReference>
<dbReference type="PANTHER" id="PTHR18870">
    <property type="entry name" value="PROTEIN TAG-278-RELATED"/>
    <property type="match status" value="1"/>
</dbReference>
<dbReference type="RefSeq" id="XP_044552091.1">
    <property type="nucleotide sequence ID" value="XM_044699682.1"/>
</dbReference>
<name>A0AA88GYN3_NAELO</name>
<feature type="coiled-coil region" evidence="2">
    <location>
        <begin position="35"/>
        <end position="333"/>
    </location>
</feature>
<feature type="coiled-coil region" evidence="2">
    <location>
        <begin position="363"/>
        <end position="418"/>
    </location>
</feature>
<evidence type="ECO:0000313" key="4">
    <source>
        <dbReference type="EMBL" id="KAG2388099.1"/>
    </source>
</evidence>
<evidence type="ECO:0000256" key="3">
    <source>
        <dbReference type="SAM" id="MobiDB-lite"/>
    </source>
</evidence>
<dbReference type="PANTHER" id="PTHR18870:SF9">
    <property type="entry name" value="PROTEIN TAG-278-RELATED"/>
    <property type="match status" value="1"/>
</dbReference>
<dbReference type="Proteomes" id="UP000816034">
    <property type="component" value="Unassembled WGS sequence"/>
</dbReference>
<keyword evidence="5" id="KW-1185">Reference proteome</keyword>
<gene>
    <name evidence="4" type="ORF">C9374_000949</name>
</gene>
<dbReference type="SUPFAM" id="SSF90257">
    <property type="entry name" value="Myosin rod fragments"/>
    <property type="match status" value="1"/>
</dbReference>
<proteinExistence type="predicted"/>
<comment type="caution">
    <text evidence="4">The sequence shown here is derived from an EMBL/GenBank/DDBJ whole genome shotgun (WGS) entry which is preliminary data.</text>
</comment>
<feature type="coiled-coil region" evidence="2">
    <location>
        <begin position="671"/>
        <end position="735"/>
    </location>
</feature>